<dbReference type="SUPFAM" id="SSF48340">
    <property type="entry name" value="Interferon-induced guanylate-binding protein 1 (GBP1), C-terminal domain"/>
    <property type="match status" value="1"/>
</dbReference>
<sequence>MTSSVQVYNVLRNIQEDQLQHLQFFAEYGKLAQKGAGNEPLQRLVFLVRDWEFPYEAPYGASGGRMILRDRLEIIGEEHEDILTLPVINSENCNAGGERRVILRQPGGCKPRVQREGAGVGALAAGTRKSFGQEGQRGEDNLPGTHELLQGKQLLRCRACATVYSTSQVYTKTFQGGSLPEPKSMLQATVEASNIAAKEKAMAVYMKGMEERPRGSLLELMRTHNELLTKACNLFRTTSKAGGEEVSYSYMESLRKARIFAVHTHY</sequence>
<dbReference type="PANTHER" id="PTHR10751">
    <property type="entry name" value="GUANYLATE BINDING PROTEIN"/>
    <property type="match status" value="1"/>
</dbReference>
<evidence type="ECO:0000256" key="2">
    <source>
        <dbReference type="ARBA" id="ARBA00022801"/>
    </source>
</evidence>
<evidence type="ECO:0000256" key="3">
    <source>
        <dbReference type="ARBA" id="ARBA00023134"/>
    </source>
</evidence>
<dbReference type="Gene3D" id="3.40.50.300">
    <property type="entry name" value="P-loop containing nucleotide triphosphate hydrolases"/>
    <property type="match status" value="1"/>
</dbReference>
<dbReference type="InterPro" id="IPR003191">
    <property type="entry name" value="Guanylate-bd/ATL_C"/>
</dbReference>
<keyword evidence="3" id="KW-0342">GTP-binding</keyword>
<keyword evidence="1" id="KW-0547">Nucleotide-binding</keyword>
<feature type="domain" description="GB1/RHD3-type G" evidence="5">
    <location>
        <begin position="1"/>
        <end position="57"/>
    </location>
</feature>
<dbReference type="PROSITE" id="PS51715">
    <property type="entry name" value="G_GB1_RHD3"/>
    <property type="match status" value="1"/>
</dbReference>
<dbReference type="InterPro" id="IPR027417">
    <property type="entry name" value="P-loop_NTPase"/>
</dbReference>
<dbReference type="GO" id="GO:0003924">
    <property type="term" value="F:GTPase activity"/>
    <property type="evidence" value="ECO:0007669"/>
    <property type="project" value="InterPro"/>
</dbReference>
<keyword evidence="7" id="KW-1185">Reference proteome</keyword>
<dbReference type="EMBL" id="JARKHS020005623">
    <property type="protein sequence ID" value="KAK8783372.1"/>
    <property type="molecule type" value="Genomic_DNA"/>
</dbReference>
<name>A0AAQ4F9K3_AMBAM</name>
<dbReference type="AlphaFoldDB" id="A0AAQ4F9K3"/>
<dbReference type="InterPro" id="IPR036543">
    <property type="entry name" value="Guanylate-bd_C_sf"/>
</dbReference>
<dbReference type="InterPro" id="IPR030386">
    <property type="entry name" value="G_GB1_RHD3_dom"/>
</dbReference>
<dbReference type="InterPro" id="IPR015894">
    <property type="entry name" value="Guanylate-bd_N"/>
</dbReference>
<evidence type="ECO:0000313" key="7">
    <source>
        <dbReference type="Proteomes" id="UP001321473"/>
    </source>
</evidence>
<evidence type="ECO:0000256" key="1">
    <source>
        <dbReference type="ARBA" id="ARBA00022741"/>
    </source>
</evidence>
<keyword evidence="2" id="KW-0378">Hydrolase</keyword>
<proteinExistence type="inferred from homology"/>
<accession>A0AAQ4F9K3</accession>
<dbReference type="Proteomes" id="UP001321473">
    <property type="component" value="Unassembled WGS sequence"/>
</dbReference>
<gene>
    <name evidence="6" type="ORF">V5799_010264</name>
</gene>
<dbReference type="Pfam" id="PF02263">
    <property type="entry name" value="GBP"/>
    <property type="match status" value="1"/>
</dbReference>
<dbReference type="GO" id="GO:0005525">
    <property type="term" value="F:GTP binding"/>
    <property type="evidence" value="ECO:0007669"/>
    <property type="project" value="UniProtKB-KW"/>
</dbReference>
<evidence type="ECO:0000256" key="4">
    <source>
        <dbReference type="PROSITE-ProRule" id="PRU01052"/>
    </source>
</evidence>
<organism evidence="6 7">
    <name type="scientific">Amblyomma americanum</name>
    <name type="common">Lone star tick</name>
    <dbReference type="NCBI Taxonomy" id="6943"/>
    <lineage>
        <taxon>Eukaryota</taxon>
        <taxon>Metazoa</taxon>
        <taxon>Ecdysozoa</taxon>
        <taxon>Arthropoda</taxon>
        <taxon>Chelicerata</taxon>
        <taxon>Arachnida</taxon>
        <taxon>Acari</taxon>
        <taxon>Parasitiformes</taxon>
        <taxon>Ixodida</taxon>
        <taxon>Ixodoidea</taxon>
        <taxon>Ixodidae</taxon>
        <taxon>Amblyomminae</taxon>
        <taxon>Amblyomma</taxon>
    </lineage>
</organism>
<evidence type="ECO:0000313" key="6">
    <source>
        <dbReference type="EMBL" id="KAK8783372.1"/>
    </source>
</evidence>
<reference evidence="6 7" key="1">
    <citation type="journal article" date="2023" name="Arcadia Sci">
        <title>De novo assembly of a long-read Amblyomma americanum tick genome.</title>
        <authorList>
            <person name="Chou S."/>
            <person name="Poskanzer K.E."/>
            <person name="Rollins M."/>
            <person name="Thuy-Boun P.S."/>
        </authorList>
    </citation>
    <scope>NUCLEOTIDE SEQUENCE [LARGE SCALE GENOMIC DNA]</scope>
    <source>
        <strain evidence="6">F_SG_1</strain>
        <tissue evidence="6">Salivary glands</tissue>
    </source>
</reference>
<dbReference type="Pfam" id="PF02841">
    <property type="entry name" value="GBP_C"/>
    <property type="match status" value="1"/>
</dbReference>
<comment type="caution">
    <text evidence="6">The sequence shown here is derived from an EMBL/GenBank/DDBJ whole genome shotgun (WGS) entry which is preliminary data.</text>
</comment>
<evidence type="ECO:0000259" key="5">
    <source>
        <dbReference type="PROSITE" id="PS51715"/>
    </source>
</evidence>
<protein>
    <recommendedName>
        <fullName evidence="5">GB1/RHD3-type G domain-containing protein</fullName>
    </recommendedName>
</protein>
<comment type="similarity">
    <text evidence="4">Belongs to the TRAFAC class dynamin-like GTPase superfamily. GB1/RHD3 GTPase family.</text>
</comment>
<dbReference type="Gene3D" id="1.20.58.420">
    <property type="entry name" value="AHSP"/>
    <property type="match status" value="1"/>
</dbReference>